<dbReference type="RefSeq" id="WP_066622884.1">
    <property type="nucleotide sequence ID" value="NZ_LWAE01000002.1"/>
</dbReference>
<proteinExistence type="predicted"/>
<dbReference type="AlphaFoldDB" id="A0A162TS12"/>
<reference evidence="1 2" key="1">
    <citation type="submission" date="2016-04" db="EMBL/GenBank/DDBJ databases">
        <title>Genome sequence of Clostridium magnum DSM 2767.</title>
        <authorList>
            <person name="Poehlein A."/>
            <person name="Uhlig R."/>
            <person name="Fischer R."/>
            <person name="Bahl H."/>
            <person name="Daniel R."/>
        </authorList>
    </citation>
    <scope>NUCLEOTIDE SEQUENCE [LARGE SCALE GENOMIC DNA]</scope>
    <source>
        <strain evidence="1 2">DSM 2767</strain>
    </source>
</reference>
<organism evidence="1 2">
    <name type="scientific">Clostridium magnum DSM 2767</name>
    <dbReference type="NCBI Taxonomy" id="1121326"/>
    <lineage>
        <taxon>Bacteria</taxon>
        <taxon>Bacillati</taxon>
        <taxon>Bacillota</taxon>
        <taxon>Clostridia</taxon>
        <taxon>Eubacteriales</taxon>
        <taxon>Clostridiaceae</taxon>
        <taxon>Clostridium</taxon>
    </lineage>
</organism>
<name>A0A162TS12_9CLOT</name>
<dbReference type="EMBL" id="LWAE01000002">
    <property type="protein sequence ID" value="KZL92983.1"/>
    <property type="molecule type" value="Genomic_DNA"/>
</dbReference>
<keyword evidence="2" id="KW-1185">Reference proteome</keyword>
<gene>
    <name evidence="1" type="ORF">CLMAG_27970</name>
</gene>
<accession>A0A162TS12</accession>
<sequence length="170" mass="19228">MKKFICMLVVVVFSWVGLQLQSSSVSEAWRNLISFFSDNEKRQSIVLTASKAQINLTDYNCNISLYDSNRTVRAIANFDGQVPKDVNLILQIKSIKGIDKVSLKWDPSLGNYGKYTVICDKDYFVPGIEYTFSIETTSKTTSVAKSTTLLYGHLVKTIIQTSYGQWEEKV</sequence>
<comment type="caution">
    <text evidence="1">The sequence shown here is derived from an EMBL/GenBank/DDBJ whole genome shotgun (WGS) entry which is preliminary data.</text>
</comment>
<dbReference type="STRING" id="1121326.CLMAG_27970"/>
<protein>
    <submittedName>
        <fullName evidence="1">Uncharacterized protein</fullName>
    </submittedName>
</protein>
<dbReference type="Proteomes" id="UP000076603">
    <property type="component" value="Unassembled WGS sequence"/>
</dbReference>
<dbReference type="PATRIC" id="fig|1121326.3.peg.2811"/>
<evidence type="ECO:0000313" key="2">
    <source>
        <dbReference type="Proteomes" id="UP000076603"/>
    </source>
</evidence>
<evidence type="ECO:0000313" key="1">
    <source>
        <dbReference type="EMBL" id="KZL92983.1"/>
    </source>
</evidence>